<evidence type="ECO:0000256" key="3">
    <source>
        <dbReference type="ARBA" id="ARBA00022519"/>
    </source>
</evidence>
<feature type="transmembrane region" description="Helical" evidence="7">
    <location>
        <begin position="141"/>
        <end position="168"/>
    </location>
</feature>
<keyword evidence="2" id="KW-1003">Cell membrane</keyword>
<dbReference type="InterPro" id="IPR010656">
    <property type="entry name" value="DctM"/>
</dbReference>
<dbReference type="InterPro" id="IPR004681">
    <property type="entry name" value="TRAP_DctM"/>
</dbReference>
<evidence type="ECO:0000313" key="10">
    <source>
        <dbReference type="Proteomes" id="UP000643525"/>
    </source>
</evidence>
<keyword evidence="3" id="KW-0997">Cell inner membrane</keyword>
<feature type="transmembrane region" description="Helical" evidence="7">
    <location>
        <begin position="350"/>
        <end position="370"/>
    </location>
</feature>
<evidence type="ECO:0000259" key="8">
    <source>
        <dbReference type="Pfam" id="PF06808"/>
    </source>
</evidence>
<evidence type="ECO:0000256" key="5">
    <source>
        <dbReference type="ARBA" id="ARBA00022989"/>
    </source>
</evidence>
<reference evidence="9 10" key="1">
    <citation type="submission" date="2020-10" db="EMBL/GenBank/DDBJ databases">
        <title>Sequencing the genomes of 1000 actinobacteria strains.</title>
        <authorList>
            <person name="Klenk H.-P."/>
        </authorList>
    </citation>
    <scope>NUCLEOTIDE SEQUENCE [LARGE SCALE GENOMIC DNA]</scope>
    <source>
        <strain evidence="9 10">DSM 15666</strain>
    </source>
</reference>
<evidence type="ECO:0000256" key="6">
    <source>
        <dbReference type="ARBA" id="ARBA00023136"/>
    </source>
</evidence>
<feature type="transmembrane region" description="Helical" evidence="7">
    <location>
        <begin position="60"/>
        <end position="87"/>
    </location>
</feature>
<dbReference type="PIRSF" id="PIRSF006066">
    <property type="entry name" value="HI0050"/>
    <property type="match status" value="1"/>
</dbReference>
<feature type="transmembrane region" description="Helical" evidence="7">
    <location>
        <begin position="273"/>
        <end position="290"/>
    </location>
</feature>
<name>A0ABR9JGU4_9MICC</name>
<dbReference type="EMBL" id="JADBED010000001">
    <property type="protein sequence ID" value="MBE1525124.1"/>
    <property type="molecule type" value="Genomic_DNA"/>
</dbReference>
<protein>
    <submittedName>
        <fullName evidence="9">Tripartite ATP-independent transporter DctM subunit</fullName>
    </submittedName>
</protein>
<keyword evidence="10" id="KW-1185">Reference proteome</keyword>
<feature type="transmembrane region" description="Helical" evidence="7">
    <location>
        <begin position="407"/>
        <end position="427"/>
    </location>
</feature>
<evidence type="ECO:0000313" key="9">
    <source>
        <dbReference type="EMBL" id="MBE1525124.1"/>
    </source>
</evidence>
<evidence type="ECO:0000256" key="4">
    <source>
        <dbReference type="ARBA" id="ARBA00022692"/>
    </source>
</evidence>
<comment type="caution">
    <text evidence="9">The sequence shown here is derived from an EMBL/GenBank/DDBJ whole genome shotgun (WGS) entry which is preliminary data.</text>
</comment>
<organism evidence="9 10">
    <name type="scientific">Nesterenkonia lutea</name>
    <dbReference type="NCBI Taxonomy" id="272919"/>
    <lineage>
        <taxon>Bacteria</taxon>
        <taxon>Bacillati</taxon>
        <taxon>Actinomycetota</taxon>
        <taxon>Actinomycetes</taxon>
        <taxon>Micrococcales</taxon>
        <taxon>Micrococcaceae</taxon>
        <taxon>Nesterenkonia</taxon>
    </lineage>
</organism>
<feature type="transmembrane region" description="Helical" evidence="7">
    <location>
        <begin position="317"/>
        <end position="338"/>
    </location>
</feature>
<keyword evidence="5 7" id="KW-1133">Transmembrane helix</keyword>
<feature type="domain" description="TRAP C4-dicarboxylate transport system permease DctM subunit" evidence="8">
    <location>
        <begin position="11"/>
        <end position="455"/>
    </location>
</feature>
<dbReference type="PANTHER" id="PTHR33362:SF5">
    <property type="entry name" value="C4-DICARBOXYLATE TRAP TRANSPORTER LARGE PERMEASE PROTEIN DCTM"/>
    <property type="match status" value="1"/>
</dbReference>
<sequence>MEIYHVVLLTLVLLVGLLCIKMPVALALGLAGAVGLVLLRGFDYSTSTLGSVPFADTASFTLTIIPMFILMGMFAVRANIAVNVFAVAHYFTRRAPGGIGVATVMACAGFSAVSGSSIGTAATVSRLAVGQMRASGFPASLATGIVAIAGTLGVMIPPSTFLVLYAVLARESVAALLAAGIIPGILSALSYITYIMIFGQRSVRKELARREGAGGDSGVDGDGERLGEAVEQARRELASKTVSLRELPWRGVVHVGILFLVVMGGMYTGVFTSTEGAAIGALTGLVILVIENRRRGGRHIFAAFKDSLLDTAQSTSMVFLIIVGSGIFSAFLVTAGVTQDITVWVTGLSFHPMLIMAMLLICLIPLGMFLESMSILVLAVPLLYPIAADLGFDGIWLGIMIVKLIEIGMVTPPVGIITFVIAGTANVRSETVFRGVLPLLVMDVITTTLLFLVPGITLFLPSLMT</sequence>
<feature type="transmembrane region" description="Helical" evidence="7">
    <location>
        <begin position="99"/>
        <end position="129"/>
    </location>
</feature>
<dbReference type="Pfam" id="PF06808">
    <property type="entry name" value="DctM"/>
    <property type="match status" value="1"/>
</dbReference>
<evidence type="ECO:0000256" key="7">
    <source>
        <dbReference type="SAM" id="Phobius"/>
    </source>
</evidence>
<feature type="transmembrane region" description="Helical" evidence="7">
    <location>
        <begin position="382"/>
        <end position="401"/>
    </location>
</feature>
<keyword evidence="4 7" id="KW-0812">Transmembrane</keyword>
<dbReference type="PANTHER" id="PTHR33362">
    <property type="entry name" value="SIALIC ACID TRAP TRANSPORTER PERMEASE PROTEIN SIAT-RELATED"/>
    <property type="match status" value="1"/>
</dbReference>
<dbReference type="Proteomes" id="UP000643525">
    <property type="component" value="Unassembled WGS sequence"/>
</dbReference>
<proteinExistence type="predicted"/>
<accession>A0ABR9JGU4</accession>
<evidence type="ECO:0000256" key="2">
    <source>
        <dbReference type="ARBA" id="ARBA00022475"/>
    </source>
</evidence>
<evidence type="ECO:0000256" key="1">
    <source>
        <dbReference type="ARBA" id="ARBA00004429"/>
    </source>
</evidence>
<gene>
    <name evidence="9" type="ORF">H4W27_002242</name>
</gene>
<feature type="transmembrane region" description="Helical" evidence="7">
    <location>
        <begin position="439"/>
        <end position="460"/>
    </location>
</feature>
<comment type="subcellular location">
    <subcellularLocation>
        <location evidence="1">Cell inner membrane</location>
        <topology evidence="1">Multi-pass membrane protein</topology>
    </subcellularLocation>
</comment>
<keyword evidence="6 7" id="KW-0472">Membrane</keyword>
<feature type="transmembrane region" description="Helical" evidence="7">
    <location>
        <begin position="6"/>
        <end position="39"/>
    </location>
</feature>
<feature type="transmembrane region" description="Helical" evidence="7">
    <location>
        <begin position="174"/>
        <end position="199"/>
    </location>
</feature>
<dbReference type="RefSeq" id="WP_192596033.1">
    <property type="nucleotide sequence ID" value="NZ_BAAALJ010000013.1"/>
</dbReference>